<proteinExistence type="predicted"/>
<reference evidence="1" key="2">
    <citation type="submission" date="2022-10" db="EMBL/GenBank/DDBJ databases">
        <authorList>
            <consortium name="ENA_rothamsted_submissions"/>
            <consortium name="culmorum"/>
            <person name="King R."/>
        </authorList>
    </citation>
    <scope>NUCLEOTIDE SEQUENCE</scope>
</reference>
<keyword evidence="2" id="KW-1185">Reference proteome</keyword>
<organism evidence="1 2">
    <name type="scientific">Aphis gossypii</name>
    <name type="common">Cotton aphid</name>
    <dbReference type="NCBI Taxonomy" id="80765"/>
    <lineage>
        <taxon>Eukaryota</taxon>
        <taxon>Metazoa</taxon>
        <taxon>Ecdysozoa</taxon>
        <taxon>Arthropoda</taxon>
        <taxon>Hexapoda</taxon>
        <taxon>Insecta</taxon>
        <taxon>Pterygota</taxon>
        <taxon>Neoptera</taxon>
        <taxon>Paraneoptera</taxon>
        <taxon>Hemiptera</taxon>
        <taxon>Sternorrhyncha</taxon>
        <taxon>Aphidomorpha</taxon>
        <taxon>Aphidoidea</taxon>
        <taxon>Aphididae</taxon>
        <taxon>Aphidini</taxon>
        <taxon>Aphis</taxon>
        <taxon>Aphis</taxon>
    </lineage>
</organism>
<dbReference type="AlphaFoldDB" id="A0A9P0JIM4"/>
<gene>
    <name evidence="1" type="ORF">APHIGO_LOCUS11091</name>
</gene>
<dbReference type="Proteomes" id="UP001154329">
    <property type="component" value="Chromosome 4"/>
</dbReference>
<sequence length="74" mass="8897">MHLGKRRYYRVMPVSCVANGYTNRYLVGQLIYFFRYLLTNELLTKKWVDALKRIKFKLSQSSCICNFVMSSLYR</sequence>
<reference evidence="1" key="1">
    <citation type="submission" date="2022-02" db="EMBL/GenBank/DDBJ databases">
        <authorList>
            <person name="King R."/>
        </authorList>
    </citation>
    <scope>NUCLEOTIDE SEQUENCE</scope>
</reference>
<dbReference type="SUPFAM" id="SSF57716">
    <property type="entry name" value="Glucocorticoid receptor-like (DNA-binding domain)"/>
    <property type="match status" value="1"/>
</dbReference>
<evidence type="ECO:0000313" key="2">
    <source>
        <dbReference type="Proteomes" id="UP001154329"/>
    </source>
</evidence>
<accession>A0A9P0JIM4</accession>
<evidence type="ECO:0000313" key="1">
    <source>
        <dbReference type="EMBL" id="CAH1737581.1"/>
    </source>
</evidence>
<protein>
    <submittedName>
        <fullName evidence="1">Uncharacterized protein</fullName>
    </submittedName>
</protein>
<dbReference type="EMBL" id="OU899037">
    <property type="protein sequence ID" value="CAH1737581.1"/>
    <property type="molecule type" value="Genomic_DNA"/>
</dbReference>
<name>A0A9P0JIM4_APHGO</name>